<dbReference type="Pfam" id="PF00392">
    <property type="entry name" value="GntR"/>
    <property type="match status" value="1"/>
</dbReference>
<evidence type="ECO:0000256" key="2">
    <source>
        <dbReference type="ARBA" id="ARBA00023125"/>
    </source>
</evidence>
<feature type="domain" description="HTH gntR-type" evidence="4">
    <location>
        <begin position="8"/>
        <end position="76"/>
    </location>
</feature>
<evidence type="ECO:0000256" key="3">
    <source>
        <dbReference type="ARBA" id="ARBA00023163"/>
    </source>
</evidence>
<dbReference type="RefSeq" id="WP_169099749.1">
    <property type="nucleotide sequence ID" value="NZ_JABBVZ010000035.1"/>
</dbReference>
<evidence type="ECO:0000313" key="5">
    <source>
        <dbReference type="EMBL" id="NMP22945.1"/>
    </source>
</evidence>
<evidence type="ECO:0000313" key="6">
    <source>
        <dbReference type="Proteomes" id="UP000533476"/>
    </source>
</evidence>
<organism evidence="5 6">
    <name type="scientific">Sulfobacillus harzensis</name>
    <dbReference type="NCBI Taxonomy" id="2729629"/>
    <lineage>
        <taxon>Bacteria</taxon>
        <taxon>Bacillati</taxon>
        <taxon>Bacillota</taxon>
        <taxon>Clostridia</taxon>
        <taxon>Eubacteriales</taxon>
        <taxon>Clostridiales Family XVII. Incertae Sedis</taxon>
        <taxon>Sulfobacillus</taxon>
    </lineage>
</organism>
<dbReference type="Pfam" id="PF07702">
    <property type="entry name" value="UTRA"/>
    <property type="match status" value="1"/>
</dbReference>
<dbReference type="Gene3D" id="1.10.10.10">
    <property type="entry name" value="Winged helix-like DNA-binding domain superfamily/Winged helix DNA-binding domain"/>
    <property type="match status" value="1"/>
</dbReference>
<evidence type="ECO:0000259" key="4">
    <source>
        <dbReference type="PROSITE" id="PS50949"/>
    </source>
</evidence>
<dbReference type="InterPro" id="IPR011663">
    <property type="entry name" value="UTRA"/>
</dbReference>
<dbReference type="SUPFAM" id="SSF46785">
    <property type="entry name" value="Winged helix' DNA-binding domain"/>
    <property type="match status" value="1"/>
</dbReference>
<dbReference type="InterPro" id="IPR000524">
    <property type="entry name" value="Tscrpt_reg_HTH_GntR"/>
</dbReference>
<evidence type="ECO:0000256" key="1">
    <source>
        <dbReference type="ARBA" id="ARBA00023015"/>
    </source>
</evidence>
<sequence>MTESDALVPKYYRIQRDLLDRIRNHDWLPGAAIPSETDLCKQYQVSRGTVRRALDELDRQGLIIRSPGRPTIVNTPKIPLLSSGFRTDIAKKGMVPGTEVLTIGYVKAPLPIAELLDVDQGVPVLAIERVITADGVPIIIETAHIARDTQPIEAQEVKSRSLLELIPEKCGVYLTRAVESYEPIRLSASQARLLHCRAGDLAIQDQALLFDSDQVPLYVSTAVVRGDKARILTETSFNVHR</sequence>
<keyword evidence="1" id="KW-0805">Transcription regulation</keyword>
<dbReference type="PANTHER" id="PTHR44846">
    <property type="entry name" value="MANNOSYL-D-GLYCERATE TRANSPORT/METABOLISM SYSTEM REPRESSOR MNGR-RELATED"/>
    <property type="match status" value="1"/>
</dbReference>
<gene>
    <name evidence="5" type="ORF">HIJ39_11360</name>
</gene>
<dbReference type="CDD" id="cd07377">
    <property type="entry name" value="WHTH_GntR"/>
    <property type="match status" value="1"/>
</dbReference>
<dbReference type="PANTHER" id="PTHR44846:SF1">
    <property type="entry name" value="MANNOSYL-D-GLYCERATE TRANSPORT_METABOLISM SYSTEM REPRESSOR MNGR-RELATED"/>
    <property type="match status" value="1"/>
</dbReference>
<dbReference type="InterPro" id="IPR036390">
    <property type="entry name" value="WH_DNA-bd_sf"/>
</dbReference>
<dbReference type="GO" id="GO:0045892">
    <property type="term" value="P:negative regulation of DNA-templated transcription"/>
    <property type="evidence" value="ECO:0007669"/>
    <property type="project" value="TreeGrafter"/>
</dbReference>
<comment type="caution">
    <text evidence="5">The sequence shown here is derived from an EMBL/GenBank/DDBJ whole genome shotgun (WGS) entry which is preliminary data.</text>
</comment>
<dbReference type="GO" id="GO:0003700">
    <property type="term" value="F:DNA-binding transcription factor activity"/>
    <property type="evidence" value="ECO:0007669"/>
    <property type="project" value="InterPro"/>
</dbReference>
<dbReference type="Gene3D" id="3.40.1410.10">
    <property type="entry name" value="Chorismate lyase-like"/>
    <property type="match status" value="1"/>
</dbReference>
<dbReference type="InterPro" id="IPR036388">
    <property type="entry name" value="WH-like_DNA-bd_sf"/>
</dbReference>
<reference evidence="5 6" key="1">
    <citation type="submission" date="2020-04" db="EMBL/GenBank/DDBJ databases">
        <authorList>
            <person name="Zhang R."/>
            <person name="Schippers A."/>
        </authorList>
    </citation>
    <scope>NUCLEOTIDE SEQUENCE [LARGE SCALE GENOMIC DNA]</scope>
    <source>
        <strain evidence="5 6">DSM 109850</strain>
    </source>
</reference>
<dbReference type="SUPFAM" id="SSF64288">
    <property type="entry name" value="Chorismate lyase-like"/>
    <property type="match status" value="1"/>
</dbReference>
<dbReference type="PROSITE" id="PS50949">
    <property type="entry name" value="HTH_GNTR"/>
    <property type="match status" value="1"/>
</dbReference>
<dbReference type="PRINTS" id="PR00035">
    <property type="entry name" value="HTHGNTR"/>
</dbReference>
<accession>A0A7Y0L494</accession>
<keyword evidence="2" id="KW-0238">DNA-binding</keyword>
<dbReference type="InterPro" id="IPR050679">
    <property type="entry name" value="Bact_HTH_transcr_reg"/>
</dbReference>
<proteinExistence type="predicted"/>
<dbReference type="InterPro" id="IPR028978">
    <property type="entry name" value="Chorismate_lyase_/UTRA_dom_sf"/>
</dbReference>
<dbReference type="GO" id="GO:0003677">
    <property type="term" value="F:DNA binding"/>
    <property type="evidence" value="ECO:0007669"/>
    <property type="project" value="UniProtKB-KW"/>
</dbReference>
<dbReference type="SMART" id="SM00345">
    <property type="entry name" value="HTH_GNTR"/>
    <property type="match status" value="1"/>
</dbReference>
<keyword evidence="6" id="KW-1185">Reference proteome</keyword>
<dbReference type="EMBL" id="JABBVZ010000035">
    <property type="protein sequence ID" value="NMP22945.1"/>
    <property type="molecule type" value="Genomic_DNA"/>
</dbReference>
<protein>
    <submittedName>
        <fullName evidence="5">GntR family transcriptional regulator</fullName>
    </submittedName>
</protein>
<dbReference type="SMART" id="SM00866">
    <property type="entry name" value="UTRA"/>
    <property type="match status" value="1"/>
</dbReference>
<dbReference type="Proteomes" id="UP000533476">
    <property type="component" value="Unassembled WGS sequence"/>
</dbReference>
<keyword evidence="3" id="KW-0804">Transcription</keyword>
<dbReference type="AlphaFoldDB" id="A0A7Y0L494"/>
<name>A0A7Y0L494_9FIRM</name>